<comment type="cofactor">
    <cofactor evidence="9">
        <name>heme</name>
        <dbReference type="ChEBI" id="CHEBI:30413"/>
    </cofactor>
    <text evidence="9">The heme is bound between the two transmembrane subunits.</text>
</comment>
<dbReference type="PANTHER" id="PTHR41910:SF1">
    <property type="entry name" value="SUCCINATE DEHYDROGENASE HYDROPHOBIC MEMBRANE ANCHOR SUBUNIT"/>
    <property type="match status" value="1"/>
</dbReference>
<feature type="transmembrane region" description="Helical" evidence="10">
    <location>
        <begin position="59"/>
        <end position="81"/>
    </location>
</feature>
<dbReference type="CDD" id="cd03501">
    <property type="entry name" value="SQR_TypeA_SdhC_like"/>
    <property type="match status" value="1"/>
</dbReference>
<gene>
    <name evidence="11" type="ORF">LIP_1157</name>
</gene>
<keyword evidence="3 9" id="KW-0349">Heme</keyword>
<feature type="binding site" description="axial binding residue" evidence="9">
    <location>
        <position position="68"/>
    </location>
    <ligand>
        <name>heme</name>
        <dbReference type="ChEBI" id="CHEBI:30413"/>
        <note>ligand shared with second transmembrane subunit</note>
    </ligand>
    <ligandPart>
        <name>Fe</name>
        <dbReference type="ChEBI" id="CHEBI:18248"/>
    </ligandPart>
</feature>
<evidence type="ECO:0000256" key="3">
    <source>
        <dbReference type="ARBA" id="ARBA00022617"/>
    </source>
</evidence>
<evidence type="ECO:0000256" key="1">
    <source>
        <dbReference type="ARBA" id="ARBA00004370"/>
    </source>
</evidence>
<comment type="subcellular location">
    <subcellularLocation>
        <location evidence="1">Membrane</location>
    </subcellularLocation>
</comment>
<evidence type="ECO:0000256" key="7">
    <source>
        <dbReference type="ARBA" id="ARBA00023004"/>
    </source>
</evidence>
<evidence type="ECO:0000256" key="6">
    <source>
        <dbReference type="ARBA" id="ARBA00022989"/>
    </source>
</evidence>
<evidence type="ECO:0000256" key="4">
    <source>
        <dbReference type="ARBA" id="ARBA00022692"/>
    </source>
</evidence>
<dbReference type="Pfam" id="PF01127">
    <property type="entry name" value="Sdh_cyt"/>
    <property type="match status" value="1"/>
</dbReference>
<organism evidence="11 12">
    <name type="scientific">Limnochorda pilosa</name>
    <dbReference type="NCBI Taxonomy" id="1555112"/>
    <lineage>
        <taxon>Bacteria</taxon>
        <taxon>Bacillati</taxon>
        <taxon>Bacillota</taxon>
        <taxon>Limnochordia</taxon>
        <taxon>Limnochordales</taxon>
        <taxon>Limnochordaceae</taxon>
        <taxon>Limnochorda</taxon>
    </lineage>
</organism>
<protein>
    <submittedName>
        <fullName evidence="11">Succinate dehydrogenase</fullName>
    </submittedName>
</protein>
<dbReference type="GO" id="GO:0006099">
    <property type="term" value="P:tricarboxylic acid cycle"/>
    <property type="evidence" value="ECO:0007669"/>
    <property type="project" value="InterPro"/>
</dbReference>
<dbReference type="InterPro" id="IPR034804">
    <property type="entry name" value="SQR/QFR_C/D"/>
</dbReference>
<dbReference type="NCBIfam" id="TIGR02970">
    <property type="entry name" value="succ_dehyd_cytB"/>
    <property type="match status" value="1"/>
</dbReference>
<dbReference type="PIRSF" id="PIRSF000178">
    <property type="entry name" value="SDH_cyt_b560"/>
    <property type="match status" value="1"/>
</dbReference>
<name>A0A0K2SJH9_LIMPI</name>
<keyword evidence="6 10" id="KW-1133">Transmembrane helix</keyword>
<dbReference type="Gene3D" id="1.20.1300.10">
    <property type="entry name" value="Fumarate reductase/succinate dehydrogenase, transmembrane subunit"/>
    <property type="match status" value="1"/>
</dbReference>
<sequence length="118" mass="13603">MYRGGQGMWSWILHRVTGVGVMFFLVFHILDTWLVGFGPELYNDVMAIYNHPVFRLGEVGLVGALLFHGLNGVRIVLVDFWPQASLFQKQRQLFYVVVGLFVVLYVPTAWYMIAEILH</sequence>
<dbReference type="GO" id="GO:0046872">
    <property type="term" value="F:metal ion binding"/>
    <property type="evidence" value="ECO:0007669"/>
    <property type="project" value="UniProtKB-KW"/>
</dbReference>
<evidence type="ECO:0000256" key="9">
    <source>
        <dbReference type="PIRSR" id="PIRSR000178-1"/>
    </source>
</evidence>
<keyword evidence="5 9" id="KW-0479">Metal-binding</keyword>
<dbReference type="GO" id="GO:0016020">
    <property type="term" value="C:membrane"/>
    <property type="evidence" value="ECO:0007669"/>
    <property type="project" value="UniProtKB-SubCell"/>
</dbReference>
<dbReference type="KEGG" id="lpil:LIP_1157"/>
<dbReference type="GO" id="GO:0009055">
    <property type="term" value="F:electron transfer activity"/>
    <property type="evidence" value="ECO:0007669"/>
    <property type="project" value="InterPro"/>
</dbReference>
<feature type="transmembrane region" description="Helical" evidence="10">
    <location>
        <begin position="12"/>
        <end position="30"/>
    </location>
</feature>
<dbReference type="SUPFAM" id="SSF81343">
    <property type="entry name" value="Fumarate reductase respiratory complex transmembrane subunits"/>
    <property type="match status" value="1"/>
</dbReference>
<dbReference type="InterPro" id="IPR039023">
    <property type="entry name" value="SdhC_prok"/>
</dbReference>
<comment type="similarity">
    <text evidence="2">Belongs to the cytochrome b560 family.</text>
</comment>
<evidence type="ECO:0000256" key="2">
    <source>
        <dbReference type="ARBA" id="ARBA00007244"/>
    </source>
</evidence>
<dbReference type="AlphaFoldDB" id="A0A0K2SJH9"/>
<dbReference type="Proteomes" id="UP000065807">
    <property type="component" value="Chromosome"/>
</dbReference>
<dbReference type="InterPro" id="IPR000701">
    <property type="entry name" value="SuccDH_FuR_B_TM-su"/>
</dbReference>
<evidence type="ECO:0000313" key="11">
    <source>
        <dbReference type="EMBL" id="BAS27014.1"/>
    </source>
</evidence>
<reference evidence="12" key="2">
    <citation type="journal article" date="2016" name="Int. J. Syst. Evol. Microbiol.">
        <title>Complete genome sequence and cell structure of Limnochorda pilosa, a Gram-negative spore-former within the phylum Firmicutes.</title>
        <authorList>
            <person name="Watanabe M."/>
            <person name="Kojima H."/>
            <person name="Fukui M."/>
        </authorList>
    </citation>
    <scope>NUCLEOTIDE SEQUENCE [LARGE SCALE GENOMIC DNA]</scope>
    <source>
        <strain evidence="12">HC45</strain>
    </source>
</reference>
<dbReference type="PANTHER" id="PTHR41910">
    <property type="entry name" value="SUCCINATE DEHYDROGENASE 2 MEMBRANE SUBUNIT SDHC"/>
    <property type="match status" value="1"/>
</dbReference>
<evidence type="ECO:0000256" key="5">
    <source>
        <dbReference type="ARBA" id="ARBA00022723"/>
    </source>
</evidence>
<evidence type="ECO:0000313" key="12">
    <source>
        <dbReference type="Proteomes" id="UP000065807"/>
    </source>
</evidence>
<dbReference type="EMBL" id="AP014924">
    <property type="protein sequence ID" value="BAS27014.1"/>
    <property type="molecule type" value="Genomic_DNA"/>
</dbReference>
<reference evidence="12" key="1">
    <citation type="submission" date="2015-07" db="EMBL/GenBank/DDBJ databases">
        <title>Complete genome sequence and phylogenetic analysis of Limnochorda pilosa.</title>
        <authorList>
            <person name="Watanabe M."/>
            <person name="Kojima H."/>
            <person name="Fukui M."/>
        </authorList>
    </citation>
    <scope>NUCLEOTIDE SEQUENCE [LARGE SCALE GENOMIC DNA]</scope>
    <source>
        <strain evidence="12">HC45</strain>
    </source>
</reference>
<evidence type="ECO:0000256" key="10">
    <source>
        <dbReference type="SAM" id="Phobius"/>
    </source>
</evidence>
<feature type="transmembrane region" description="Helical" evidence="10">
    <location>
        <begin position="93"/>
        <end position="113"/>
    </location>
</feature>
<evidence type="ECO:0000256" key="8">
    <source>
        <dbReference type="ARBA" id="ARBA00023136"/>
    </source>
</evidence>
<dbReference type="RefSeq" id="WP_231699346.1">
    <property type="nucleotide sequence ID" value="NZ_AP014924.1"/>
</dbReference>
<dbReference type="InterPro" id="IPR014314">
    <property type="entry name" value="Succ_DH_cytb556"/>
</dbReference>
<keyword evidence="8 10" id="KW-0472">Membrane</keyword>
<keyword evidence="4 10" id="KW-0812">Transmembrane</keyword>
<keyword evidence="7 9" id="KW-0408">Iron</keyword>
<dbReference type="STRING" id="1555112.LIP_1157"/>
<keyword evidence="12" id="KW-1185">Reference proteome</keyword>
<accession>A0A0K2SJH9</accession>
<proteinExistence type="inferred from homology"/>